<dbReference type="GO" id="GO:0043490">
    <property type="term" value="P:malate-aspartate shuttle"/>
    <property type="evidence" value="ECO:0007669"/>
    <property type="project" value="TreeGrafter"/>
</dbReference>
<evidence type="ECO:0000256" key="2">
    <source>
        <dbReference type="ARBA" id="ARBA00006375"/>
    </source>
</evidence>
<evidence type="ECO:0000256" key="6">
    <source>
        <dbReference type="ARBA" id="ARBA00022792"/>
    </source>
</evidence>
<evidence type="ECO:0000256" key="8">
    <source>
        <dbReference type="ARBA" id="ARBA00023128"/>
    </source>
</evidence>
<evidence type="ECO:0000313" key="14">
    <source>
        <dbReference type="Proteomes" id="UP000887574"/>
    </source>
</evidence>
<dbReference type="InterPro" id="IPR051028">
    <property type="entry name" value="Mito_Solute_Carrier"/>
</dbReference>
<evidence type="ECO:0000259" key="13">
    <source>
        <dbReference type="Pfam" id="PF07970"/>
    </source>
</evidence>
<evidence type="ECO:0000256" key="4">
    <source>
        <dbReference type="ARBA" id="ARBA00022692"/>
    </source>
</evidence>
<keyword evidence="14" id="KW-1185">Reference proteome</keyword>
<dbReference type="SUPFAM" id="SSF103506">
    <property type="entry name" value="Mitochondrial carrier"/>
    <property type="match status" value="1"/>
</dbReference>
<dbReference type="PROSITE" id="PS50920">
    <property type="entry name" value="SOLCAR"/>
    <property type="match status" value="2"/>
</dbReference>
<dbReference type="PRINTS" id="PR00926">
    <property type="entry name" value="MITOCARRIER"/>
</dbReference>
<keyword evidence="9 10" id="KW-0472">Membrane</keyword>
<feature type="repeat" description="Solcar" evidence="10">
    <location>
        <begin position="386"/>
        <end position="474"/>
    </location>
</feature>
<feature type="transmembrane region" description="Helical" evidence="12">
    <location>
        <begin position="454"/>
        <end position="477"/>
    </location>
</feature>
<dbReference type="InterPro" id="IPR018108">
    <property type="entry name" value="MCP_transmembrane"/>
</dbReference>
<comment type="subcellular location">
    <subcellularLocation>
        <location evidence="1">Mitochondrion inner membrane</location>
        <topology evidence="1">Multi-pass membrane protein</topology>
    </subcellularLocation>
</comment>
<dbReference type="PANTHER" id="PTHR45678:SF5">
    <property type="entry name" value="AT03939P-RELATED"/>
    <property type="match status" value="1"/>
</dbReference>
<dbReference type="InterPro" id="IPR023395">
    <property type="entry name" value="MCP_dom_sf"/>
</dbReference>
<evidence type="ECO:0000256" key="3">
    <source>
        <dbReference type="ARBA" id="ARBA00022448"/>
    </source>
</evidence>
<dbReference type="WBParaSite" id="jg3119">
    <property type="protein sequence ID" value="jg3119"/>
    <property type="gene ID" value="jg3119"/>
</dbReference>
<dbReference type="Pfam" id="PF00153">
    <property type="entry name" value="Mito_carr"/>
    <property type="match status" value="2"/>
</dbReference>
<dbReference type="Gene3D" id="1.50.40.10">
    <property type="entry name" value="Mitochondrial carrier domain"/>
    <property type="match status" value="2"/>
</dbReference>
<dbReference type="AlphaFoldDB" id="A0A915EA13"/>
<dbReference type="PANTHER" id="PTHR45678">
    <property type="entry name" value="MITOCHONDRIAL 2-OXODICARBOXYLATE CARRIER 1-RELATED"/>
    <property type="match status" value="1"/>
</dbReference>
<dbReference type="GO" id="GO:0015183">
    <property type="term" value="F:L-aspartate transmembrane transporter activity"/>
    <property type="evidence" value="ECO:0007669"/>
    <property type="project" value="TreeGrafter"/>
</dbReference>
<reference evidence="15" key="1">
    <citation type="submission" date="2022-11" db="UniProtKB">
        <authorList>
            <consortium name="WormBaseParasite"/>
        </authorList>
    </citation>
    <scope>IDENTIFICATION</scope>
</reference>
<dbReference type="GO" id="GO:0005743">
    <property type="term" value="C:mitochondrial inner membrane"/>
    <property type="evidence" value="ECO:0007669"/>
    <property type="project" value="UniProtKB-SubCell"/>
</dbReference>
<keyword evidence="5" id="KW-0677">Repeat</keyword>
<comment type="similarity">
    <text evidence="2 11">Belongs to the mitochondrial carrier (TC 2.A.29) family.</text>
</comment>
<dbReference type="Proteomes" id="UP000887574">
    <property type="component" value="Unplaced"/>
</dbReference>
<evidence type="ECO:0000313" key="15">
    <source>
        <dbReference type="WBParaSite" id="jg3119"/>
    </source>
</evidence>
<evidence type="ECO:0000256" key="5">
    <source>
        <dbReference type="ARBA" id="ARBA00022737"/>
    </source>
</evidence>
<evidence type="ECO:0000256" key="12">
    <source>
        <dbReference type="SAM" id="Phobius"/>
    </source>
</evidence>
<dbReference type="InterPro" id="IPR002067">
    <property type="entry name" value="MCP"/>
</dbReference>
<evidence type="ECO:0000256" key="10">
    <source>
        <dbReference type="PROSITE-ProRule" id="PRU00282"/>
    </source>
</evidence>
<dbReference type="GO" id="GO:0005313">
    <property type="term" value="F:L-glutamate transmembrane transporter activity"/>
    <property type="evidence" value="ECO:0007669"/>
    <property type="project" value="TreeGrafter"/>
</dbReference>
<feature type="domain" description="Endoplasmic reticulum vesicle transporter C-terminal" evidence="13">
    <location>
        <begin position="24"/>
        <end position="189"/>
    </location>
</feature>
<keyword evidence="8" id="KW-0496">Mitochondrion</keyword>
<feature type="repeat" description="Solcar" evidence="10">
    <location>
        <begin position="206"/>
        <end position="302"/>
    </location>
</feature>
<protein>
    <submittedName>
        <fullName evidence="15">Endoplasmic reticulum vesicle transporter C-terminal domain-containing protein</fullName>
    </submittedName>
</protein>
<evidence type="ECO:0000256" key="9">
    <source>
        <dbReference type="ARBA" id="ARBA00023136"/>
    </source>
</evidence>
<accession>A0A915EA13</accession>
<evidence type="ECO:0000256" key="1">
    <source>
        <dbReference type="ARBA" id="ARBA00004448"/>
    </source>
</evidence>
<keyword evidence="7 12" id="KW-1133">Transmembrane helix</keyword>
<keyword evidence="4 10" id="KW-0812">Transmembrane</keyword>
<proteinExistence type="inferred from homology"/>
<organism evidence="14 15">
    <name type="scientific">Ditylenchus dipsaci</name>
    <dbReference type="NCBI Taxonomy" id="166011"/>
    <lineage>
        <taxon>Eukaryota</taxon>
        <taxon>Metazoa</taxon>
        <taxon>Ecdysozoa</taxon>
        <taxon>Nematoda</taxon>
        <taxon>Chromadorea</taxon>
        <taxon>Rhabditida</taxon>
        <taxon>Tylenchina</taxon>
        <taxon>Tylenchomorpha</taxon>
        <taxon>Sphaerularioidea</taxon>
        <taxon>Anguinidae</taxon>
        <taxon>Anguininae</taxon>
        <taxon>Ditylenchus</taxon>
    </lineage>
</organism>
<evidence type="ECO:0000256" key="7">
    <source>
        <dbReference type="ARBA" id="ARBA00022989"/>
    </source>
</evidence>
<name>A0A915EA13_9BILA</name>
<evidence type="ECO:0000256" key="11">
    <source>
        <dbReference type="RuleBase" id="RU000488"/>
    </source>
</evidence>
<keyword evidence="3 11" id="KW-0813">Transport</keyword>
<sequence length="485" mass="53428">MDWEFFKLSLVSLSGGGGKEIDEGSACRINGKVPVIKGNGDRLTISVGKSMNIGNIMAHLGAQIVVNGNISHRIERFHFGPHVWGLVSPLAGHEQISDKATEYRYYIKVVPTKIYKAGLFSRPTMAYQYAVTYSKKEAKDGEHIHDSIVFDYEFTSIVIEVRPRVISFLQLLLRICSLIGGVFATSSFLEAFLSRINIFSRFSKVQPIFTEDSKRRICWDCRVSCVFPIDLVKTRLQNQRVSPDDSVQYKGILDCARQTWKNGGATTFSKFRSLYSGSAVNILLITPEKAIKLVANDLFRHRLAKPGEKQLSTVRGMIAGGCAGFCQVIITTPMELLKIQCQQATGLYKGIGSTVARDVTFSVIYFPLFAKLNSLGPRTSDGSGDAVFYASLISGIAAGATASFCVTPLDVIKTRIQLIGGKSSEAYSSMPDAFVKILRNEGPKALFKGAACRMMVMAPLFGIAQMVYFIGIAEWFLGIKKIQHV</sequence>
<dbReference type="Pfam" id="PF07970">
    <property type="entry name" value="COPIIcoated_ERV"/>
    <property type="match status" value="1"/>
</dbReference>
<keyword evidence="6" id="KW-0999">Mitochondrion inner membrane</keyword>
<dbReference type="InterPro" id="IPR012936">
    <property type="entry name" value="Erv_C"/>
</dbReference>